<evidence type="ECO:0000256" key="3">
    <source>
        <dbReference type="ARBA" id="ARBA00006179"/>
    </source>
</evidence>
<dbReference type="NCBIfam" id="TIGR00322">
    <property type="entry name" value="diphth2_R"/>
    <property type="match status" value="1"/>
</dbReference>
<dbReference type="NCBIfam" id="TIGR00272">
    <property type="entry name" value="DPH2"/>
    <property type="match status" value="1"/>
</dbReference>
<reference evidence="11 12" key="1">
    <citation type="submission" date="2018-06" db="EMBL/GenBank/DDBJ databases">
        <title>Comparative genomics reveals the genomic features of Rhizophagus irregularis, R. cerebriforme, R. diaphanum and Gigaspora rosea, and their symbiotic lifestyle signature.</title>
        <authorList>
            <person name="Morin E."/>
            <person name="San Clemente H."/>
            <person name="Chen E.C.H."/>
            <person name="De La Providencia I."/>
            <person name="Hainaut M."/>
            <person name="Kuo A."/>
            <person name="Kohler A."/>
            <person name="Murat C."/>
            <person name="Tang N."/>
            <person name="Roy S."/>
            <person name="Loubradou J."/>
            <person name="Henrissat B."/>
            <person name="Grigoriev I.V."/>
            <person name="Corradi N."/>
            <person name="Roux C."/>
            <person name="Martin F.M."/>
        </authorList>
    </citation>
    <scope>NUCLEOTIDE SEQUENCE [LARGE SCALE GENOMIC DNA]</scope>
    <source>
        <strain evidence="11 12">DAOM 194757</strain>
    </source>
</reference>
<accession>A0A397V9E1</accession>
<comment type="function">
    <text evidence="10">Required for the first step of diphthamide biosynthesis, a post-translational modification of histidine which occurs in elongation factor 2. DPH1 and DPH2 transfer a 3-amino-3-carboxypropyl (ACP) group from S-adenosyl-L-methionine (SAM) to a histidine residue, the reaction is assisted by a reduction system comprising DPH3 and a NADH-dependent reductase. Facilitates the reduction of the catalytic iron-sulfur cluster found in the DPH1 subunit.</text>
</comment>
<dbReference type="GO" id="GO:0046872">
    <property type="term" value="F:metal ion binding"/>
    <property type="evidence" value="ECO:0007669"/>
    <property type="project" value="UniProtKB-KW"/>
</dbReference>
<keyword evidence="5 10" id="KW-0479">Metal-binding</keyword>
<organism evidence="11 12">
    <name type="scientific">Gigaspora rosea</name>
    <dbReference type="NCBI Taxonomy" id="44941"/>
    <lineage>
        <taxon>Eukaryota</taxon>
        <taxon>Fungi</taxon>
        <taxon>Fungi incertae sedis</taxon>
        <taxon>Mucoromycota</taxon>
        <taxon>Glomeromycotina</taxon>
        <taxon>Glomeromycetes</taxon>
        <taxon>Diversisporales</taxon>
        <taxon>Gigasporaceae</taxon>
        <taxon>Gigaspora</taxon>
    </lineage>
</organism>
<keyword evidence="10" id="KW-0963">Cytoplasm</keyword>
<gene>
    <name evidence="11" type="ORF">C2G38_2189549</name>
</gene>
<evidence type="ECO:0000256" key="8">
    <source>
        <dbReference type="ARBA" id="ARBA00034128"/>
    </source>
</evidence>
<dbReference type="STRING" id="44941.A0A397V9E1"/>
<dbReference type="PANTHER" id="PTHR10762">
    <property type="entry name" value="DIPHTHAMIDE BIOSYNTHESIS PROTEIN"/>
    <property type="match status" value="1"/>
</dbReference>
<keyword evidence="6 10" id="KW-0408">Iron</keyword>
<comment type="subcellular location">
    <subcellularLocation>
        <location evidence="10">Cytoplasm</location>
    </subcellularLocation>
</comment>
<dbReference type="SFLD" id="SFLDF00408">
    <property type="entry name" value="Diphthamide_biosynthesis_famil"/>
    <property type="match status" value="1"/>
</dbReference>
<keyword evidence="7 10" id="KW-0411">Iron-sulfur</keyword>
<dbReference type="FunFam" id="3.40.50.11860:FF:000001">
    <property type="entry name" value="2-(3-amino-3-carboxypropyl)histidine synthase subunit 2"/>
    <property type="match status" value="1"/>
</dbReference>
<dbReference type="Proteomes" id="UP000266673">
    <property type="component" value="Unassembled WGS sequence"/>
</dbReference>
<dbReference type="GO" id="GO:0005737">
    <property type="term" value="C:cytoplasm"/>
    <property type="evidence" value="ECO:0007669"/>
    <property type="project" value="UniProtKB-SubCell"/>
</dbReference>
<comment type="subunit">
    <text evidence="8">Component of the 2-(3-amino-3-carboxypropyl)histidine synthase complex composed of DPH1, DPH2, DPH3 and a NADH-dependent reductase, predominantly CBR1.</text>
</comment>
<dbReference type="Gene3D" id="3.40.50.11860">
    <property type="entry name" value="Diphthamide synthesis DPH1/DPH2 domain 3"/>
    <property type="match status" value="1"/>
</dbReference>
<evidence type="ECO:0000256" key="9">
    <source>
        <dbReference type="ARBA" id="ARBA00054092"/>
    </source>
</evidence>
<dbReference type="InterPro" id="IPR010014">
    <property type="entry name" value="DHP2"/>
</dbReference>
<comment type="caution">
    <text evidence="11">The sequence shown here is derived from an EMBL/GenBank/DDBJ whole genome shotgun (WGS) entry which is preliminary data.</text>
</comment>
<keyword evidence="12" id="KW-1185">Reference proteome</keyword>
<dbReference type="GO" id="GO:0017183">
    <property type="term" value="P:protein histidyl modification to diphthamide"/>
    <property type="evidence" value="ECO:0007669"/>
    <property type="project" value="UniProtKB-UniPathway"/>
</dbReference>
<dbReference type="SFLD" id="SFLDG01121">
    <property type="entry name" value="Diphthamide_biosynthesis"/>
    <property type="match status" value="1"/>
</dbReference>
<evidence type="ECO:0000256" key="7">
    <source>
        <dbReference type="ARBA" id="ARBA00023014"/>
    </source>
</evidence>
<protein>
    <recommendedName>
        <fullName evidence="4 10">2-(3-amino-3-carboxypropyl)histidine synthase subunit 2</fullName>
    </recommendedName>
</protein>
<comment type="cofactor">
    <cofactor evidence="1">
        <name>[4Fe-4S] cluster</name>
        <dbReference type="ChEBI" id="CHEBI:49883"/>
    </cofactor>
</comment>
<dbReference type="SFLD" id="SFLDS00032">
    <property type="entry name" value="Radical_SAM_3-amino-3-carboxyp"/>
    <property type="match status" value="1"/>
</dbReference>
<dbReference type="Pfam" id="PF01866">
    <property type="entry name" value="Diphthamide_syn"/>
    <property type="match status" value="1"/>
</dbReference>
<dbReference type="Gene3D" id="3.40.50.11840">
    <property type="entry name" value="Diphthamide synthesis DPH1/DPH2 domain 1"/>
    <property type="match status" value="1"/>
</dbReference>
<name>A0A397V9E1_9GLOM</name>
<evidence type="ECO:0000313" key="11">
    <source>
        <dbReference type="EMBL" id="RIB16583.1"/>
    </source>
</evidence>
<evidence type="ECO:0000256" key="10">
    <source>
        <dbReference type="RuleBase" id="RU364133"/>
    </source>
</evidence>
<evidence type="ECO:0000256" key="5">
    <source>
        <dbReference type="ARBA" id="ARBA00022723"/>
    </source>
</evidence>
<dbReference type="GO" id="GO:0051536">
    <property type="term" value="F:iron-sulfur cluster binding"/>
    <property type="evidence" value="ECO:0007669"/>
    <property type="project" value="UniProtKB-KW"/>
</dbReference>
<comment type="pathway">
    <text evidence="2 10">Protein modification; peptidyl-diphthamide biosynthesis.</text>
</comment>
<sequence>MSSLQGPNNFTNDGSAVIDRTIEVRSKKLAKSIQELDHIYEIERTVEMIMSGGYERIALQFPDDLLADSVEVTTVLRDRTQKKIFVLADTSYGSCCVDEVAAQHASAECIIHYGRSCLSPTSRLPVLYVFGKHPIDIDHCLEVFDNLFGQDNTIKIIIMYDVVYSYCIDKFVHKVQTDLKYTNVIQSFVKTDCNISQELKDMDNPQLNGRYYKLFEGTSIESYTIFYIGGESSTLVNVLMTCNKCKVYSYNPETRIGRQETLPKNQSFYMVQKAKDADVIGIVVGTLGVAYYLEIISHLKKLIIHAGKKPYTFVMGKLNVAKMANFMEIDCFVLVSCPENSLLDSKEFYRPIVTPFELEIALNPSKQWTGEYITDFQQLLSDANIDEIDFQPENEDEPHFSLVTGKFKQNRRYAFKDSSQDDTINNVTDLTLRNKHTSISTMLNSAAGEYLNSRTFRGLEQKIGETAVEIAEEGRTGIARGYADEQCLCPDT</sequence>
<dbReference type="GO" id="GO:0090560">
    <property type="term" value="F:2-(3-amino-3-carboxypropyl)histidine synthase activity"/>
    <property type="evidence" value="ECO:0007669"/>
    <property type="project" value="InterPro"/>
</dbReference>
<dbReference type="PANTHER" id="PTHR10762:SF2">
    <property type="entry name" value="2-(3-AMINO-3-CARBOXYPROPYL)HISTIDINE SYNTHASE SUBUNIT 2"/>
    <property type="match status" value="1"/>
</dbReference>
<dbReference type="InterPro" id="IPR042265">
    <property type="entry name" value="DPH1/DPH2_3"/>
</dbReference>
<comment type="function">
    <text evidence="9">Required for the first step of diphthamide biosynthesis, a post-translational modification of histidine which occurs in elongation factor 2. DPH1 and DPH2 transfer a 3-amino-3-carboxypropyl (ACP) group from S-adenosyl-L-methionine (SAM) to a histidine residue, the reaction is assisted by a reduction system comprising DPH3 and a NADH-dependent reductase, predominantly CBR1. Facilitates the reduction of the catalytic iron-sulfur cluster found in the DPH1 subunit.</text>
</comment>
<comment type="similarity">
    <text evidence="3 10">Belongs to the DPH1/DPH2 family. DPH2 subfamily.</text>
</comment>
<evidence type="ECO:0000256" key="6">
    <source>
        <dbReference type="ARBA" id="ARBA00023004"/>
    </source>
</evidence>
<evidence type="ECO:0000256" key="4">
    <source>
        <dbReference type="ARBA" id="ARBA00021914"/>
    </source>
</evidence>
<evidence type="ECO:0000313" key="12">
    <source>
        <dbReference type="Proteomes" id="UP000266673"/>
    </source>
</evidence>
<dbReference type="OrthoDB" id="449241at2759"/>
<dbReference type="InterPro" id="IPR042263">
    <property type="entry name" value="DPH1/DPH2_1"/>
</dbReference>
<evidence type="ECO:0000256" key="2">
    <source>
        <dbReference type="ARBA" id="ARBA00005156"/>
    </source>
</evidence>
<dbReference type="AlphaFoldDB" id="A0A397V9E1"/>
<proteinExistence type="inferred from homology"/>
<evidence type="ECO:0000256" key="1">
    <source>
        <dbReference type="ARBA" id="ARBA00001966"/>
    </source>
</evidence>
<dbReference type="EMBL" id="QKWP01000665">
    <property type="protein sequence ID" value="RIB16583.1"/>
    <property type="molecule type" value="Genomic_DNA"/>
</dbReference>
<dbReference type="UniPathway" id="UPA00559"/>
<dbReference type="InterPro" id="IPR016435">
    <property type="entry name" value="DPH1/DPH2"/>
</dbReference>
<dbReference type="FunFam" id="3.40.50.11840:FF:000002">
    <property type="entry name" value="2-(3-amino-3-carboxypropyl)histidine synthase subunit 2"/>
    <property type="match status" value="1"/>
</dbReference>